<dbReference type="OrthoDB" id="10056584at2759"/>
<dbReference type="WBParaSite" id="ECPE_0001476501-mRNA-1">
    <property type="protein sequence ID" value="ECPE_0001476501-mRNA-1"/>
    <property type="gene ID" value="ECPE_0001476501"/>
</dbReference>
<evidence type="ECO:0000313" key="3">
    <source>
        <dbReference type="WBParaSite" id="ECPE_0001476501-mRNA-1"/>
    </source>
</evidence>
<dbReference type="PANTHER" id="PTHR38681">
    <property type="entry name" value="RETROVIRUS-RELATED POL POLYPROTEIN FROM TRANSPOSON 412-LIKE PROTEIN-RELATED"/>
    <property type="match status" value="1"/>
</dbReference>
<reference evidence="3" key="1">
    <citation type="submission" date="2016-06" db="UniProtKB">
        <authorList>
            <consortium name="WormBaseParasite"/>
        </authorList>
    </citation>
    <scope>IDENTIFICATION</scope>
</reference>
<evidence type="ECO:0000313" key="1">
    <source>
        <dbReference type="EMBL" id="VDP91997.1"/>
    </source>
</evidence>
<gene>
    <name evidence="1" type="ORF">ECPE_LOCUS14725</name>
</gene>
<dbReference type="EMBL" id="UZAN01058360">
    <property type="protein sequence ID" value="VDP91997.1"/>
    <property type="molecule type" value="Genomic_DNA"/>
</dbReference>
<dbReference type="GO" id="GO:0003676">
    <property type="term" value="F:nucleic acid binding"/>
    <property type="evidence" value="ECO:0007669"/>
    <property type="project" value="InterPro"/>
</dbReference>
<dbReference type="Proteomes" id="UP000272942">
    <property type="component" value="Unassembled WGS sequence"/>
</dbReference>
<dbReference type="AlphaFoldDB" id="A0A183B690"/>
<proteinExistence type="predicted"/>
<dbReference type="PANTHER" id="PTHR38681:SF1">
    <property type="entry name" value="RETROVIRUS-RELATED POL POLYPROTEIN FROM TRANSPOSON 412-LIKE PROTEIN"/>
    <property type="match status" value="1"/>
</dbReference>
<dbReference type="SUPFAM" id="SSF53098">
    <property type="entry name" value="Ribonuclease H-like"/>
    <property type="match status" value="1"/>
</dbReference>
<dbReference type="InterPro" id="IPR012337">
    <property type="entry name" value="RNaseH-like_sf"/>
</dbReference>
<keyword evidence="2" id="KW-1185">Reference proteome</keyword>
<evidence type="ECO:0000313" key="2">
    <source>
        <dbReference type="Proteomes" id="UP000272942"/>
    </source>
</evidence>
<protein>
    <submittedName>
        <fullName evidence="3">Integrase catalytic domain-containing protein</fullName>
    </submittedName>
</protein>
<dbReference type="InterPro" id="IPR036397">
    <property type="entry name" value="RNaseH_sf"/>
</dbReference>
<accession>A0A183B690</accession>
<organism evidence="3">
    <name type="scientific">Echinostoma caproni</name>
    <dbReference type="NCBI Taxonomy" id="27848"/>
    <lineage>
        <taxon>Eukaryota</taxon>
        <taxon>Metazoa</taxon>
        <taxon>Spiralia</taxon>
        <taxon>Lophotrochozoa</taxon>
        <taxon>Platyhelminthes</taxon>
        <taxon>Trematoda</taxon>
        <taxon>Digenea</taxon>
        <taxon>Plagiorchiida</taxon>
        <taxon>Echinostomata</taxon>
        <taxon>Echinostomatoidea</taxon>
        <taxon>Echinostomatidae</taxon>
        <taxon>Echinostoma</taxon>
    </lineage>
</organism>
<name>A0A183B690_9TREM</name>
<sequence length="225" mass="25992">MTSPELKYPVDSEALWAQIGVLEFMRENPWRSSHFWNRDSTKSASPDNYHDTKSVRHFQTTAYHPVVNGIVERFDRQLKSALGAQVNPHWKKFLPLVFLACRSVFKGDLQSTPAELTFGLPEEIVAWTPPTDFNYGGYAVRLAYRMRQMYIQPPHQQTTLAHLLPRLAIGSQVLLRAEVRAPLQLQYSGPHKVLRRLEKAYIIEHNSKRETVSTDRLKPAHRPFC</sequence>
<dbReference type="Gene3D" id="3.30.420.10">
    <property type="entry name" value="Ribonuclease H-like superfamily/Ribonuclease H"/>
    <property type="match status" value="1"/>
</dbReference>
<reference evidence="1 2" key="2">
    <citation type="submission" date="2018-11" db="EMBL/GenBank/DDBJ databases">
        <authorList>
            <consortium name="Pathogen Informatics"/>
        </authorList>
    </citation>
    <scope>NUCLEOTIDE SEQUENCE [LARGE SCALE GENOMIC DNA]</scope>
    <source>
        <strain evidence="1 2">Egypt</strain>
    </source>
</reference>